<dbReference type="Proteomes" id="UP000051673">
    <property type="component" value="Unassembled WGS sequence"/>
</dbReference>
<comment type="caution">
    <text evidence="8">The sequence shown here is derived from an EMBL/GenBank/DDBJ whole genome shotgun (WGS) entry which is preliminary data.</text>
</comment>
<organism evidence="8 9">
    <name type="scientific">Weissella minor</name>
    <dbReference type="NCBI Taxonomy" id="1620"/>
    <lineage>
        <taxon>Bacteria</taxon>
        <taxon>Bacillati</taxon>
        <taxon>Bacillota</taxon>
        <taxon>Bacilli</taxon>
        <taxon>Lactobacillales</taxon>
        <taxon>Lactobacillaceae</taxon>
        <taxon>Weissella</taxon>
    </lineage>
</organism>
<sequence>MTKEFPINQNLTRVVPNIIRAYDDRFSQIDDIIKLTIGEPDFNVPEVSKQAVIDSVTADDSHYAPALGTIPLRHAISDFLLDRYDLNYSAEEEIIVTVGATEAIYDTIAAFVNPGDKVLIPTPTFPLYESDTLIIGADPVLIDTEKDGFILTADALRAVLDEYGDAAKVLVLNYPGNPTGRTYSADELKALAEVLADTNIVVIADEIYSELVYDEPHHSIAEYLPEQTLILNGVSKSHAMTGYRLGFIAGPKPLIKGPALVHQVAVTTTPNPMAAAATVALGTPEGKAATEEMKVAYKERRDYLVKSLHELGFELENPEGAFYLFPRILPSYGNDDGQFAIDLAEEAHVATVTGQAFGPGGEGHFRISYASSLETLQEAVARLTEFVNKHA</sequence>
<dbReference type="PROSITE" id="PS00105">
    <property type="entry name" value="AA_TRANSFER_CLASS_1"/>
    <property type="match status" value="1"/>
</dbReference>
<dbReference type="PANTHER" id="PTHR46383">
    <property type="entry name" value="ASPARTATE AMINOTRANSFERASE"/>
    <property type="match status" value="1"/>
</dbReference>
<dbReference type="InterPro" id="IPR050596">
    <property type="entry name" value="AspAT/PAT-like"/>
</dbReference>
<evidence type="ECO:0000256" key="6">
    <source>
        <dbReference type="RuleBase" id="RU000481"/>
    </source>
</evidence>
<evidence type="ECO:0000256" key="3">
    <source>
        <dbReference type="ARBA" id="ARBA00022576"/>
    </source>
</evidence>
<evidence type="ECO:0000256" key="1">
    <source>
        <dbReference type="ARBA" id="ARBA00001933"/>
    </source>
</evidence>
<reference evidence="8 9" key="1">
    <citation type="journal article" date="2015" name="Genome Announc.">
        <title>Expanding the biotechnology potential of lactobacilli through comparative genomics of 213 strains and associated genera.</title>
        <authorList>
            <person name="Sun Z."/>
            <person name="Harris H.M."/>
            <person name="McCann A."/>
            <person name="Guo C."/>
            <person name="Argimon S."/>
            <person name="Zhang W."/>
            <person name="Yang X."/>
            <person name="Jeffery I.B."/>
            <person name="Cooney J.C."/>
            <person name="Kagawa T.F."/>
            <person name="Liu W."/>
            <person name="Song Y."/>
            <person name="Salvetti E."/>
            <person name="Wrobel A."/>
            <person name="Rasinkangas P."/>
            <person name="Parkhill J."/>
            <person name="Rea M.C."/>
            <person name="O'Sullivan O."/>
            <person name="Ritari J."/>
            <person name="Douillard F.P."/>
            <person name="Paul Ross R."/>
            <person name="Yang R."/>
            <person name="Briner A.E."/>
            <person name="Felis G.E."/>
            <person name="de Vos W.M."/>
            <person name="Barrangou R."/>
            <person name="Klaenhammer T.R."/>
            <person name="Caufield P.W."/>
            <person name="Cui Y."/>
            <person name="Zhang H."/>
            <person name="O'Toole P.W."/>
        </authorList>
    </citation>
    <scope>NUCLEOTIDE SEQUENCE [LARGE SCALE GENOMIC DNA]</scope>
    <source>
        <strain evidence="8 9">DSM 20014</strain>
    </source>
</reference>
<dbReference type="OrthoDB" id="9802328at2"/>
<keyword evidence="3 6" id="KW-0032">Aminotransferase</keyword>
<dbReference type="GO" id="GO:0008483">
    <property type="term" value="F:transaminase activity"/>
    <property type="evidence" value="ECO:0007669"/>
    <property type="project" value="UniProtKB-KW"/>
</dbReference>
<dbReference type="EC" id="2.6.1.-" evidence="6"/>
<evidence type="ECO:0000256" key="5">
    <source>
        <dbReference type="ARBA" id="ARBA00022898"/>
    </source>
</evidence>
<evidence type="ECO:0000313" key="8">
    <source>
        <dbReference type="EMBL" id="KRN77094.1"/>
    </source>
</evidence>
<evidence type="ECO:0000256" key="4">
    <source>
        <dbReference type="ARBA" id="ARBA00022679"/>
    </source>
</evidence>
<comment type="cofactor">
    <cofactor evidence="1 6">
        <name>pyridoxal 5'-phosphate</name>
        <dbReference type="ChEBI" id="CHEBI:597326"/>
    </cofactor>
</comment>
<proteinExistence type="inferred from homology"/>
<dbReference type="InterPro" id="IPR015422">
    <property type="entry name" value="PyrdxlP-dep_Trfase_small"/>
</dbReference>
<dbReference type="PATRIC" id="fig|1620.3.peg.621"/>
<dbReference type="CDD" id="cd00609">
    <property type="entry name" value="AAT_like"/>
    <property type="match status" value="1"/>
</dbReference>
<dbReference type="InterPro" id="IPR004838">
    <property type="entry name" value="NHTrfase_class1_PyrdxlP-BS"/>
</dbReference>
<gene>
    <name evidence="8" type="ORF">IV67_GL000613</name>
</gene>
<accession>A0A0R2JMI7</accession>
<dbReference type="RefSeq" id="WP_057788041.1">
    <property type="nucleotide sequence ID" value="NZ_JQCD01000024.1"/>
</dbReference>
<evidence type="ECO:0000256" key="2">
    <source>
        <dbReference type="ARBA" id="ARBA00007441"/>
    </source>
</evidence>
<keyword evidence="9" id="KW-1185">Reference proteome</keyword>
<dbReference type="PANTHER" id="PTHR46383:SF4">
    <property type="entry name" value="AMINOTRANSFERASE"/>
    <property type="match status" value="1"/>
</dbReference>
<dbReference type="STRING" id="1620.IV67_GL000613"/>
<dbReference type="InterPro" id="IPR015424">
    <property type="entry name" value="PyrdxlP-dep_Trfase"/>
</dbReference>
<dbReference type="AlphaFoldDB" id="A0A0R2JMI7"/>
<dbReference type="Gene3D" id="3.40.640.10">
    <property type="entry name" value="Type I PLP-dependent aspartate aminotransferase-like (Major domain)"/>
    <property type="match status" value="1"/>
</dbReference>
<dbReference type="Gene3D" id="3.90.1150.10">
    <property type="entry name" value="Aspartate Aminotransferase, domain 1"/>
    <property type="match status" value="1"/>
</dbReference>
<evidence type="ECO:0000259" key="7">
    <source>
        <dbReference type="Pfam" id="PF00155"/>
    </source>
</evidence>
<comment type="similarity">
    <text evidence="2 6">Belongs to the class-I pyridoxal-phosphate-dependent aminotransferase family.</text>
</comment>
<dbReference type="SUPFAM" id="SSF53383">
    <property type="entry name" value="PLP-dependent transferases"/>
    <property type="match status" value="1"/>
</dbReference>
<keyword evidence="5" id="KW-0663">Pyridoxal phosphate</keyword>
<dbReference type="InterPro" id="IPR004839">
    <property type="entry name" value="Aminotransferase_I/II_large"/>
</dbReference>
<name>A0A0R2JMI7_9LACO</name>
<dbReference type="GO" id="GO:0006520">
    <property type="term" value="P:amino acid metabolic process"/>
    <property type="evidence" value="ECO:0007669"/>
    <property type="project" value="InterPro"/>
</dbReference>
<keyword evidence="4 6" id="KW-0808">Transferase</keyword>
<dbReference type="InterPro" id="IPR015421">
    <property type="entry name" value="PyrdxlP-dep_Trfase_major"/>
</dbReference>
<dbReference type="EMBL" id="JQCD01000024">
    <property type="protein sequence ID" value="KRN77094.1"/>
    <property type="molecule type" value="Genomic_DNA"/>
</dbReference>
<feature type="domain" description="Aminotransferase class I/classII large" evidence="7">
    <location>
        <begin position="31"/>
        <end position="383"/>
    </location>
</feature>
<dbReference type="Pfam" id="PF00155">
    <property type="entry name" value="Aminotran_1_2"/>
    <property type="match status" value="1"/>
</dbReference>
<protein>
    <recommendedName>
        <fullName evidence="6">Aminotransferase</fullName>
        <ecNumber evidence="6">2.6.1.-</ecNumber>
    </recommendedName>
</protein>
<dbReference type="GO" id="GO:0030170">
    <property type="term" value="F:pyridoxal phosphate binding"/>
    <property type="evidence" value="ECO:0007669"/>
    <property type="project" value="InterPro"/>
</dbReference>
<evidence type="ECO:0000313" key="9">
    <source>
        <dbReference type="Proteomes" id="UP000051673"/>
    </source>
</evidence>